<dbReference type="RefSeq" id="WP_169260824.1">
    <property type="nucleotide sequence ID" value="NZ_WTVQ01000020.1"/>
</dbReference>
<accession>A0ABX1QF28</accession>
<reference evidence="2 3" key="1">
    <citation type="submission" date="2019-12" db="EMBL/GenBank/DDBJ databases">
        <title>Comparative genomics gives insights into the taxonomy of the Azoarcus-Aromatoleum group and reveals separate origins of nif in the plant-associated Azoarcus and non-plant-associated Aromatoleum sub-groups.</title>
        <authorList>
            <person name="Lafos M."/>
            <person name="Maluk M."/>
            <person name="Batista M."/>
            <person name="Junghare M."/>
            <person name="Carmona M."/>
            <person name="Faoro H."/>
            <person name="Cruz L.M."/>
            <person name="Battistoni F."/>
            <person name="De Souza E."/>
            <person name="Pedrosa F."/>
            <person name="Chen W.-M."/>
            <person name="Poole P.S."/>
            <person name="Dixon R.A."/>
            <person name="James E.K."/>
        </authorList>
    </citation>
    <scope>NUCLEOTIDE SEQUENCE [LARGE SCALE GENOMIC DNA]</scope>
    <source>
        <strain evidence="2 3">22Lin</strain>
    </source>
</reference>
<feature type="region of interest" description="Disordered" evidence="1">
    <location>
        <begin position="1"/>
        <end position="45"/>
    </location>
</feature>
<organism evidence="2 3">
    <name type="scientific">Aromatoleum diolicum</name>
    <dbReference type="NCBI Taxonomy" id="75796"/>
    <lineage>
        <taxon>Bacteria</taxon>
        <taxon>Pseudomonadati</taxon>
        <taxon>Pseudomonadota</taxon>
        <taxon>Betaproteobacteria</taxon>
        <taxon>Rhodocyclales</taxon>
        <taxon>Rhodocyclaceae</taxon>
        <taxon>Aromatoleum</taxon>
    </lineage>
</organism>
<keyword evidence="3" id="KW-1185">Reference proteome</keyword>
<dbReference type="EMBL" id="WTVQ01000020">
    <property type="protein sequence ID" value="NMG75670.1"/>
    <property type="molecule type" value="Genomic_DNA"/>
</dbReference>
<dbReference type="Proteomes" id="UP000648984">
    <property type="component" value="Unassembled WGS sequence"/>
</dbReference>
<evidence type="ECO:0000256" key="1">
    <source>
        <dbReference type="SAM" id="MobiDB-lite"/>
    </source>
</evidence>
<name>A0ABX1QF28_9RHOO</name>
<evidence type="ECO:0000313" key="3">
    <source>
        <dbReference type="Proteomes" id="UP000648984"/>
    </source>
</evidence>
<proteinExistence type="predicted"/>
<feature type="compositionally biased region" description="Pro residues" evidence="1">
    <location>
        <begin position="1"/>
        <end position="17"/>
    </location>
</feature>
<gene>
    <name evidence="2" type="ORF">GPA25_12965</name>
</gene>
<feature type="compositionally biased region" description="Basic and acidic residues" evidence="1">
    <location>
        <begin position="18"/>
        <end position="32"/>
    </location>
</feature>
<sequence>MRATVPPGPGHDPAPDPAPEHDPVPDPSKDPDPETDDDAAEVKTA</sequence>
<protein>
    <submittedName>
        <fullName evidence="2">Uncharacterized protein</fullName>
    </submittedName>
</protein>
<evidence type="ECO:0000313" key="2">
    <source>
        <dbReference type="EMBL" id="NMG75670.1"/>
    </source>
</evidence>
<comment type="caution">
    <text evidence="2">The sequence shown here is derived from an EMBL/GenBank/DDBJ whole genome shotgun (WGS) entry which is preliminary data.</text>
</comment>